<proteinExistence type="predicted"/>
<gene>
    <name evidence="2" type="ORF">LCGC14_2517750</name>
</gene>
<reference evidence="2" key="1">
    <citation type="journal article" date="2015" name="Nature">
        <title>Complex archaea that bridge the gap between prokaryotes and eukaryotes.</title>
        <authorList>
            <person name="Spang A."/>
            <person name="Saw J.H."/>
            <person name="Jorgensen S.L."/>
            <person name="Zaremba-Niedzwiedzka K."/>
            <person name="Martijn J."/>
            <person name="Lind A.E."/>
            <person name="van Eijk R."/>
            <person name="Schleper C."/>
            <person name="Guy L."/>
            <person name="Ettema T.J."/>
        </authorList>
    </citation>
    <scope>NUCLEOTIDE SEQUENCE</scope>
</reference>
<keyword evidence="1" id="KW-1133">Transmembrane helix</keyword>
<feature type="transmembrane region" description="Helical" evidence="1">
    <location>
        <begin position="35"/>
        <end position="57"/>
    </location>
</feature>
<evidence type="ECO:0000313" key="2">
    <source>
        <dbReference type="EMBL" id="KKL14237.1"/>
    </source>
</evidence>
<sequence>MSPDFLVALAQVLLTGNTLWILAQSATYVPRITSMSMALAFIPLTVGLLLLAAPISAARSAAQGSRQPRSPGATRHPRGTRTLRATLAPDTNTSTSRVYAGYSQRPVYAIIFFSCVDGLANVADRGQPAQLQVLQGPVRHGVPQVVRGDLCQRFFPVPVRVA</sequence>
<protein>
    <submittedName>
        <fullName evidence="2">Uncharacterized protein</fullName>
    </submittedName>
</protein>
<dbReference type="AlphaFoldDB" id="A0A0F9BKC1"/>
<comment type="caution">
    <text evidence="2">The sequence shown here is derived from an EMBL/GenBank/DDBJ whole genome shotgun (WGS) entry which is preliminary data.</text>
</comment>
<keyword evidence="1" id="KW-0472">Membrane</keyword>
<name>A0A0F9BKC1_9ZZZZ</name>
<accession>A0A0F9BKC1</accession>
<keyword evidence="1" id="KW-0812">Transmembrane</keyword>
<organism evidence="2">
    <name type="scientific">marine sediment metagenome</name>
    <dbReference type="NCBI Taxonomy" id="412755"/>
    <lineage>
        <taxon>unclassified sequences</taxon>
        <taxon>metagenomes</taxon>
        <taxon>ecological metagenomes</taxon>
    </lineage>
</organism>
<evidence type="ECO:0000256" key="1">
    <source>
        <dbReference type="SAM" id="Phobius"/>
    </source>
</evidence>
<dbReference type="EMBL" id="LAZR01040540">
    <property type="protein sequence ID" value="KKL14237.1"/>
    <property type="molecule type" value="Genomic_DNA"/>
</dbReference>